<keyword evidence="2" id="KW-1185">Reference proteome</keyword>
<reference evidence="1 2" key="1">
    <citation type="journal article" date="2023" name="Plants (Basel)">
        <title>Bridging the Gap: Combining Genomics and Transcriptomics Approaches to Understand Stylosanthes scabra, an Orphan Legume from the Brazilian Caatinga.</title>
        <authorList>
            <person name="Ferreira-Neto J.R.C."/>
            <person name="da Silva M.D."/>
            <person name="Binneck E."/>
            <person name="de Melo N.F."/>
            <person name="da Silva R.H."/>
            <person name="de Melo A.L.T.M."/>
            <person name="Pandolfi V."/>
            <person name="Bustamante F.O."/>
            <person name="Brasileiro-Vidal A.C."/>
            <person name="Benko-Iseppon A.M."/>
        </authorList>
    </citation>
    <scope>NUCLEOTIDE SEQUENCE [LARGE SCALE GENOMIC DNA]</scope>
    <source>
        <tissue evidence="1">Leaves</tissue>
    </source>
</reference>
<dbReference type="EMBL" id="JASCZI010213089">
    <property type="protein sequence ID" value="MED6200820.1"/>
    <property type="molecule type" value="Genomic_DNA"/>
</dbReference>
<dbReference type="Proteomes" id="UP001341840">
    <property type="component" value="Unassembled WGS sequence"/>
</dbReference>
<protein>
    <recommendedName>
        <fullName evidence="3">Pentatricopeptide repeat-containing protein</fullName>
    </recommendedName>
</protein>
<accession>A0ABU6XTQ9</accession>
<gene>
    <name evidence="1" type="ORF">PIB30_088987</name>
</gene>
<proteinExistence type="predicted"/>
<evidence type="ECO:0000313" key="1">
    <source>
        <dbReference type="EMBL" id="MED6200820.1"/>
    </source>
</evidence>
<name>A0ABU6XTQ9_9FABA</name>
<evidence type="ECO:0008006" key="3">
    <source>
        <dbReference type="Google" id="ProtNLM"/>
    </source>
</evidence>
<evidence type="ECO:0000313" key="2">
    <source>
        <dbReference type="Proteomes" id="UP001341840"/>
    </source>
</evidence>
<sequence length="79" mass="8551">MAYAQGGRCEEAVDVFKKMVDGREAEPNEETMYQLATPTEETNTLLMGAYTTAGDLGLRTDSNKFALPNKFTSGANAPN</sequence>
<comment type="caution">
    <text evidence="1">The sequence shown here is derived from an EMBL/GenBank/DDBJ whole genome shotgun (WGS) entry which is preliminary data.</text>
</comment>
<organism evidence="1 2">
    <name type="scientific">Stylosanthes scabra</name>
    <dbReference type="NCBI Taxonomy" id="79078"/>
    <lineage>
        <taxon>Eukaryota</taxon>
        <taxon>Viridiplantae</taxon>
        <taxon>Streptophyta</taxon>
        <taxon>Embryophyta</taxon>
        <taxon>Tracheophyta</taxon>
        <taxon>Spermatophyta</taxon>
        <taxon>Magnoliopsida</taxon>
        <taxon>eudicotyledons</taxon>
        <taxon>Gunneridae</taxon>
        <taxon>Pentapetalae</taxon>
        <taxon>rosids</taxon>
        <taxon>fabids</taxon>
        <taxon>Fabales</taxon>
        <taxon>Fabaceae</taxon>
        <taxon>Papilionoideae</taxon>
        <taxon>50 kb inversion clade</taxon>
        <taxon>dalbergioids sensu lato</taxon>
        <taxon>Dalbergieae</taxon>
        <taxon>Pterocarpus clade</taxon>
        <taxon>Stylosanthes</taxon>
    </lineage>
</organism>